<protein>
    <submittedName>
        <fullName evidence="2">Uncharacterized protein</fullName>
    </submittedName>
</protein>
<dbReference type="Proteomes" id="UP000053831">
    <property type="component" value="Unassembled WGS sequence"/>
</dbReference>
<dbReference type="AlphaFoldDB" id="A0A0M8MZG8"/>
<sequence>MPQAHDRAGEPPTLSSGWTHGRTLPHPSSSRFRQPGHDLPSLAALLCEPDADARAHARAQQRFQNLQDMHQLMDAVCPHFMMAVWPAVAETPLGEQLLESYHLLGGAGQDNGNAREHALGSAALAALEDKAIAVLLGMRVRKVFVARFLRREPSSISVCPRAHKGECAAGKACV</sequence>
<evidence type="ECO:0000256" key="1">
    <source>
        <dbReference type="SAM" id="MobiDB-lite"/>
    </source>
</evidence>
<dbReference type="EMBL" id="LGSR01000019">
    <property type="protein sequence ID" value="KOS20007.1"/>
    <property type="molecule type" value="Genomic_DNA"/>
</dbReference>
<accession>A0A0M8MZG8</accession>
<keyword evidence="3" id="KW-1185">Reference proteome</keyword>
<evidence type="ECO:0000313" key="3">
    <source>
        <dbReference type="Proteomes" id="UP000053831"/>
    </source>
</evidence>
<reference evidence="2 3" key="1">
    <citation type="submission" date="2015-07" db="EMBL/GenBank/DDBJ databases">
        <title>The genome of the fungus Escovopsis weberi, a specialized disease agent of ant agriculture.</title>
        <authorList>
            <person name="de Man T.J."/>
            <person name="Stajich J.E."/>
            <person name="Kubicek C.P."/>
            <person name="Chenthamara K."/>
            <person name="Atanasova L."/>
            <person name="Druzhinina I.S."/>
            <person name="Birnbaum S."/>
            <person name="Barribeau S.M."/>
            <person name="Teiling C."/>
            <person name="Suen G."/>
            <person name="Currie C."/>
            <person name="Gerardo N.M."/>
        </authorList>
    </citation>
    <scope>NUCLEOTIDE SEQUENCE [LARGE SCALE GENOMIC DNA]</scope>
</reference>
<organism evidence="2 3">
    <name type="scientific">Escovopsis weberi</name>
    <dbReference type="NCBI Taxonomy" id="150374"/>
    <lineage>
        <taxon>Eukaryota</taxon>
        <taxon>Fungi</taxon>
        <taxon>Dikarya</taxon>
        <taxon>Ascomycota</taxon>
        <taxon>Pezizomycotina</taxon>
        <taxon>Sordariomycetes</taxon>
        <taxon>Hypocreomycetidae</taxon>
        <taxon>Hypocreales</taxon>
        <taxon>Hypocreaceae</taxon>
        <taxon>Escovopsis</taxon>
    </lineage>
</organism>
<gene>
    <name evidence="2" type="ORF">ESCO_005626</name>
</gene>
<comment type="caution">
    <text evidence="2">The sequence shown here is derived from an EMBL/GenBank/DDBJ whole genome shotgun (WGS) entry which is preliminary data.</text>
</comment>
<evidence type="ECO:0000313" key="2">
    <source>
        <dbReference type="EMBL" id="KOS20007.1"/>
    </source>
</evidence>
<name>A0A0M8MZG8_ESCWE</name>
<proteinExistence type="predicted"/>
<feature type="region of interest" description="Disordered" evidence="1">
    <location>
        <begin position="1"/>
        <end position="35"/>
    </location>
</feature>